<accession>A0A1X0VDV9</accession>
<proteinExistence type="predicted"/>
<dbReference type="GeneID" id="97230610"/>
<organism evidence="1 2">
    <name type="scientific">Leuconostoc pseudomesenteroides</name>
    <dbReference type="NCBI Taxonomy" id="33968"/>
    <lineage>
        <taxon>Bacteria</taxon>
        <taxon>Bacillati</taxon>
        <taxon>Bacillota</taxon>
        <taxon>Bacilli</taxon>
        <taxon>Lactobacillales</taxon>
        <taxon>Lactobacillaceae</taxon>
        <taxon>Leuconostoc</taxon>
    </lineage>
</organism>
<dbReference type="STRING" id="33968.BMS77_06660"/>
<dbReference type="AlphaFoldDB" id="A0A1X0VDV9"/>
<gene>
    <name evidence="1" type="ORF">BMR96_04725</name>
</gene>
<dbReference type="EMBL" id="MPLS01000012">
    <property type="protein sequence ID" value="ORI97888.1"/>
    <property type="molecule type" value="Genomic_DNA"/>
</dbReference>
<dbReference type="Proteomes" id="UP000192288">
    <property type="component" value="Unassembled WGS sequence"/>
</dbReference>
<dbReference type="RefSeq" id="WP_080519353.1">
    <property type="nucleotide sequence ID" value="NZ_MPLS01000012.1"/>
</dbReference>
<evidence type="ECO:0000313" key="1">
    <source>
        <dbReference type="EMBL" id="ORI97888.1"/>
    </source>
</evidence>
<evidence type="ECO:0000313" key="2">
    <source>
        <dbReference type="Proteomes" id="UP000192288"/>
    </source>
</evidence>
<comment type="caution">
    <text evidence="1">The sequence shown here is derived from an EMBL/GenBank/DDBJ whole genome shotgun (WGS) entry which is preliminary data.</text>
</comment>
<sequence>METILGAAVLLFLLTFVVFLVLAIVQRKQHLKKWLLFSFGSLILVIIFALIPSDTKTKDNTSEKSSATKSSQAKDKSMVLNKPLQYKGSVNGVDLSITKVVIKKTDKRDTNDYTDAEENINKNELPKEYYRVSLFYTINNTTNREIDTSSTNGGDYLKVIDGNNMTYSSSGTFGAYEFDNYLGKIEPHTSIKSSIEILTSNKNFNLQNLRVVVDHTGVTPGTDSDDFAPGGTITFK</sequence>
<reference evidence="1 2" key="1">
    <citation type="journal article" date="2017" name="Front. Microbiol.">
        <title>Genomic Characterization of Dairy Associated Leuconostoc Species and Diversity of Leuconostocs in Undefined Mixed Mesophilic Starter Cultures.</title>
        <authorList>
            <person name="Frantzen C.A."/>
            <person name="Kot W."/>
            <person name="Pedersen T.B."/>
            <person name="Ardo Y.M."/>
            <person name="Broadbent J.R."/>
            <person name="Neve H."/>
            <person name="Hansen L.H."/>
            <person name="Dal Bello F."/>
            <person name="Ostlie H.M."/>
            <person name="Kleppen H.P."/>
            <person name="Vogensen F.K."/>
            <person name="Holo H."/>
        </authorList>
    </citation>
    <scope>NUCLEOTIDE SEQUENCE [LARGE SCALE GENOMIC DNA]</scope>
    <source>
        <strain evidence="1 2">LMGCF08</strain>
    </source>
</reference>
<protein>
    <submittedName>
        <fullName evidence="1">Uncharacterized protein</fullName>
    </submittedName>
</protein>
<name>A0A1X0VDV9_LEUPS</name>